<reference evidence="1 2" key="1">
    <citation type="submission" date="2018-06" db="EMBL/GenBank/DDBJ databases">
        <title>Comparative genomics reveals the genomic features of Rhizophagus irregularis, R. cerebriforme, R. diaphanum and Gigaspora rosea, and their symbiotic lifestyle signature.</title>
        <authorList>
            <person name="Morin E."/>
            <person name="San Clemente H."/>
            <person name="Chen E.C.H."/>
            <person name="De La Providencia I."/>
            <person name="Hainaut M."/>
            <person name="Kuo A."/>
            <person name="Kohler A."/>
            <person name="Murat C."/>
            <person name="Tang N."/>
            <person name="Roy S."/>
            <person name="Loubradou J."/>
            <person name="Henrissat B."/>
            <person name="Grigoriev I.V."/>
            <person name="Corradi N."/>
            <person name="Roux C."/>
            <person name="Martin F.M."/>
        </authorList>
    </citation>
    <scope>NUCLEOTIDE SEQUENCE [LARGE SCALE GENOMIC DNA]</scope>
    <source>
        <strain evidence="1 2">DAOM 194757</strain>
    </source>
</reference>
<dbReference type="OrthoDB" id="10455153at2759"/>
<accession>A0A397U5H9</accession>
<comment type="caution">
    <text evidence="1">The sequence shown here is derived from an EMBL/GenBank/DDBJ whole genome shotgun (WGS) entry which is preliminary data.</text>
</comment>
<sequence>MTSSIYSVALTRRLLIEEGVCRVIMYPKLRCHISAMKSGRELKALRGQLEAAAGKLVNRIHSNIEALTVDYSGVYSLLVNNDDAILTFILSINSRPGDGGIDAILNKIIFRYDSTVVQLHDNVIGRYIRKYECAAMGIVVAPDMDRFADGAFVAARADEAENVVLLSSINDIQFYILRIAVNSLYGEPPSYFELPYSANGERITF</sequence>
<name>A0A397U5H9_9GLOM</name>
<protein>
    <submittedName>
        <fullName evidence="1">Uncharacterized protein</fullName>
    </submittedName>
</protein>
<keyword evidence="2" id="KW-1185">Reference proteome</keyword>
<gene>
    <name evidence="1" type="ORF">C2G38_2223525</name>
</gene>
<dbReference type="Proteomes" id="UP000266673">
    <property type="component" value="Unassembled WGS sequence"/>
</dbReference>
<evidence type="ECO:0000313" key="2">
    <source>
        <dbReference type="Proteomes" id="UP000266673"/>
    </source>
</evidence>
<evidence type="ECO:0000313" key="1">
    <source>
        <dbReference type="EMBL" id="RIB04009.1"/>
    </source>
</evidence>
<organism evidence="1 2">
    <name type="scientific">Gigaspora rosea</name>
    <dbReference type="NCBI Taxonomy" id="44941"/>
    <lineage>
        <taxon>Eukaryota</taxon>
        <taxon>Fungi</taxon>
        <taxon>Fungi incertae sedis</taxon>
        <taxon>Mucoromycota</taxon>
        <taxon>Glomeromycotina</taxon>
        <taxon>Glomeromycetes</taxon>
        <taxon>Diversisporales</taxon>
        <taxon>Gigasporaceae</taxon>
        <taxon>Gigaspora</taxon>
    </lineage>
</organism>
<proteinExistence type="predicted"/>
<dbReference type="EMBL" id="QKWP01002274">
    <property type="protein sequence ID" value="RIB04009.1"/>
    <property type="molecule type" value="Genomic_DNA"/>
</dbReference>
<dbReference type="AlphaFoldDB" id="A0A397U5H9"/>